<dbReference type="AlphaFoldDB" id="A0A222E6K3"/>
<accession>A0A222E6K3</accession>
<evidence type="ECO:0000259" key="1">
    <source>
        <dbReference type="Pfam" id="PF13472"/>
    </source>
</evidence>
<dbReference type="EMBL" id="CP022540">
    <property type="protein sequence ID" value="ASP21849.1"/>
    <property type="molecule type" value="Genomic_DNA"/>
</dbReference>
<dbReference type="OrthoDB" id="164654at2"/>
<dbReference type="GO" id="GO:0016788">
    <property type="term" value="F:hydrolase activity, acting on ester bonds"/>
    <property type="evidence" value="ECO:0007669"/>
    <property type="project" value="UniProtKB-ARBA"/>
</dbReference>
<keyword evidence="3" id="KW-1185">Reference proteome</keyword>
<reference evidence="2 3" key="1">
    <citation type="submission" date="2017-07" db="EMBL/GenBank/DDBJ databases">
        <title>Genome Sequence of Antarctobacter heliothermus Strain SMS3 Isolated from a culture of the Diatom Skeletonema marinoi.</title>
        <authorList>
            <person name="Topel M."/>
            <person name="Pinder M.I.M."/>
            <person name="Johansson O.N."/>
            <person name="Kourtchenko O."/>
            <person name="Godhe A."/>
            <person name="Clarke A.K."/>
        </authorList>
    </citation>
    <scope>NUCLEOTIDE SEQUENCE [LARGE SCALE GENOMIC DNA]</scope>
    <source>
        <strain evidence="2 3">SMS3</strain>
    </source>
</reference>
<name>A0A222E6K3_9RHOB</name>
<feature type="domain" description="SGNH hydrolase-type esterase" evidence="1">
    <location>
        <begin position="6"/>
        <end position="189"/>
    </location>
</feature>
<proteinExistence type="predicted"/>
<evidence type="ECO:0000313" key="2">
    <source>
        <dbReference type="EMBL" id="ASP21849.1"/>
    </source>
</evidence>
<gene>
    <name evidence="2" type="ORF">ANTHELSMS3_03200</name>
</gene>
<dbReference type="Gene3D" id="3.40.50.1110">
    <property type="entry name" value="SGNH hydrolase"/>
    <property type="match status" value="1"/>
</dbReference>
<evidence type="ECO:0000313" key="3">
    <source>
        <dbReference type="Proteomes" id="UP000203589"/>
    </source>
</evidence>
<organism evidence="2 3">
    <name type="scientific">Antarctobacter heliothermus</name>
    <dbReference type="NCBI Taxonomy" id="74033"/>
    <lineage>
        <taxon>Bacteria</taxon>
        <taxon>Pseudomonadati</taxon>
        <taxon>Pseudomonadota</taxon>
        <taxon>Alphaproteobacteria</taxon>
        <taxon>Rhodobacterales</taxon>
        <taxon>Roseobacteraceae</taxon>
        <taxon>Antarctobacter</taxon>
    </lineage>
</organism>
<sequence length="208" mass="22103">MTVILCYGDSNTHGTCPLPAPGVDLRHPPGARWPDVMAAALGPDHRVIDEGLPGRTTVHDDMVEGGMRNGATVLPAVLHSHKPIDLMVLMLGTNDLKTRFSVSAWEIARSVERLALMARAEGVVRDILLVAPAPVREIGSLAEVYAGAEARQRGLDGFLAAAAQKQGFGFVSAGDHVAVSDVDGVHWAPEDHHRFGAAMARVVVERSA</sequence>
<dbReference type="Proteomes" id="UP000203589">
    <property type="component" value="Chromosome"/>
</dbReference>
<dbReference type="RefSeq" id="WP_094035700.1">
    <property type="nucleotide sequence ID" value="NZ_CP022540.1"/>
</dbReference>
<dbReference type="KEGG" id="aht:ANTHELSMS3_03200"/>
<dbReference type="SUPFAM" id="SSF52266">
    <property type="entry name" value="SGNH hydrolase"/>
    <property type="match status" value="1"/>
</dbReference>
<keyword evidence="2" id="KW-0378">Hydrolase</keyword>
<dbReference type="InterPro" id="IPR036514">
    <property type="entry name" value="SGNH_hydro_sf"/>
</dbReference>
<dbReference type="CDD" id="cd01839">
    <property type="entry name" value="SGNH_arylesterase_like"/>
    <property type="match status" value="1"/>
</dbReference>
<dbReference type="Pfam" id="PF13472">
    <property type="entry name" value="Lipase_GDSL_2"/>
    <property type="match status" value="1"/>
</dbReference>
<dbReference type="InterPro" id="IPR013830">
    <property type="entry name" value="SGNH_hydro"/>
</dbReference>
<protein>
    <submittedName>
        <fullName evidence="2">GDSL-like lipase/acylhydrolase family protein</fullName>
    </submittedName>
</protein>